<gene>
    <name evidence="3" type="ORF">LRP50_13195</name>
</gene>
<organism evidence="3 4">
    <name type="scientific">Enterovibrio gelatinilyticus</name>
    <dbReference type="NCBI Taxonomy" id="2899819"/>
    <lineage>
        <taxon>Bacteria</taxon>
        <taxon>Pseudomonadati</taxon>
        <taxon>Pseudomonadota</taxon>
        <taxon>Gammaproteobacteria</taxon>
        <taxon>Vibrionales</taxon>
        <taxon>Vibrionaceae</taxon>
        <taxon>Enterovibrio</taxon>
    </lineage>
</organism>
<dbReference type="PANTHER" id="PTHR33121">
    <property type="entry name" value="CYCLIC DI-GMP PHOSPHODIESTERASE PDEF"/>
    <property type="match status" value="1"/>
</dbReference>
<dbReference type="InterPro" id="IPR001633">
    <property type="entry name" value="EAL_dom"/>
</dbReference>
<feature type="domain" description="GGDEF" evidence="2">
    <location>
        <begin position="262"/>
        <end position="392"/>
    </location>
</feature>
<dbReference type="PANTHER" id="PTHR33121:SF79">
    <property type="entry name" value="CYCLIC DI-GMP PHOSPHODIESTERASE PDED-RELATED"/>
    <property type="match status" value="1"/>
</dbReference>
<dbReference type="InterPro" id="IPR050706">
    <property type="entry name" value="Cyclic-di-GMP_PDE-like"/>
</dbReference>
<dbReference type="InterPro" id="IPR000160">
    <property type="entry name" value="GGDEF_dom"/>
</dbReference>
<dbReference type="SMART" id="SM00267">
    <property type="entry name" value="GGDEF"/>
    <property type="match status" value="1"/>
</dbReference>
<dbReference type="CDD" id="cd01948">
    <property type="entry name" value="EAL"/>
    <property type="match status" value="1"/>
</dbReference>
<dbReference type="PROSITE" id="PS50887">
    <property type="entry name" value="GGDEF"/>
    <property type="match status" value="1"/>
</dbReference>
<name>A0ABT5R1E1_9GAMM</name>
<protein>
    <submittedName>
        <fullName evidence="3">GGDEF domain-containing protein</fullName>
    </submittedName>
</protein>
<evidence type="ECO:0000259" key="1">
    <source>
        <dbReference type="PROSITE" id="PS50883"/>
    </source>
</evidence>
<dbReference type="Pfam" id="PF00563">
    <property type="entry name" value="EAL"/>
    <property type="match status" value="1"/>
</dbReference>
<dbReference type="InterPro" id="IPR029787">
    <property type="entry name" value="Nucleotide_cyclase"/>
</dbReference>
<evidence type="ECO:0000259" key="2">
    <source>
        <dbReference type="PROSITE" id="PS50887"/>
    </source>
</evidence>
<accession>A0ABT5R1E1</accession>
<keyword evidence="4" id="KW-1185">Reference proteome</keyword>
<dbReference type="Proteomes" id="UP001149400">
    <property type="component" value="Unassembled WGS sequence"/>
</dbReference>
<sequence length="644" mass="72295">MITKRYSLLLVYFSAMLLLAVFLTGQLFMSTHEQQARLIQRADVATDQLVQTLPKFITYYDTDSIKLIANSILSQEITAISLTDQITSESITWTHKTTPNNLGWFFSLSQVTPVERTVELEDDGAVIASLSLTLSPNIANQDVASHLSGLISSASLLTLALLFIFTILDEKRRQAIKKATSTIHQLAVQDFSSLESSKRSGLPLLDQAIDGLAQQVQRLIKSLNNELKTLHNSMMYDAVSSLPNRQFFIHQLNSWMGEDNDSQGAVLITKMEWLDTIYRHYGFAARDETWRLLSSSLQSALGSQSNICIARISETEVALLLPEYSEEQSRHCLHILISTLNNEVAMAGFEANEGFSIGVVHGHGVPGSQLLSLADNALQRAIQVNEVFVFNRGADEQVIDRETWRALLTDTLQKKTIRFQWQAVNNLDSSISKPLHYELFTQALIENQWHSAGRIMPYVQLFKKGVEFDRVVIESLIALHKNLPIETRIALNLTDESLSNKAFCDWLVQKIHTELPSKNLYFEISEASARNNLDACITFSEKIRKTGAFVGVDHFGRYLQGVEYLAKLKPSYVKLDQALSQEQNSQNRLFTETLANIADSLDITVIATGVKDEESKSQLDTLFIDAYQGFIHPPVVVMAQEKAM</sequence>
<evidence type="ECO:0000313" key="3">
    <source>
        <dbReference type="EMBL" id="MDD1794092.1"/>
    </source>
</evidence>
<dbReference type="InterPro" id="IPR035919">
    <property type="entry name" value="EAL_sf"/>
</dbReference>
<dbReference type="RefSeq" id="WP_274164934.1">
    <property type="nucleotide sequence ID" value="NZ_JAJUBC010000014.1"/>
</dbReference>
<dbReference type="SMART" id="SM00052">
    <property type="entry name" value="EAL"/>
    <property type="match status" value="1"/>
</dbReference>
<dbReference type="InterPro" id="IPR043128">
    <property type="entry name" value="Rev_trsase/Diguanyl_cyclase"/>
</dbReference>
<dbReference type="PROSITE" id="PS50883">
    <property type="entry name" value="EAL"/>
    <property type="match status" value="1"/>
</dbReference>
<dbReference type="EMBL" id="JAJUBC010000014">
    <property type="protein sequence ID" value="MDD1794092.1"/>
    <property type="molecule type" value="Genomic_DNA"/>
</dbReference>
<reference evidence="3" key="1">
    <citation type="submission" date="2021-12" db="EMBL/GenBank/DDBJ databases">
        <title>Enterovibrio ZSDZ35 sp. nov. and Enterovibrio ZSDZ42 sp. nov., isolated from coastal seawater in Qingdao.</title>
        <authorList>
            <person name="Zhang P."/>
        </authorList>
    </citation>
    <scope>NUCLEOTIDE SEQUENCE</scope>
    <source>
        <strain evidence="3">ZSDZ42</strain>
    </source>
</reference>
<dbReference type="Gene3D" id="3.20.20.450">
    <property type="entry name" value="EAL domain"/>
    <property type="match status" value="1"/>
</dbReference>
<feature type="domain" description="EAL" evidence="1">
    <location>
        <begin position="401"/>
        <end position="644"/>
    </location>
</feature>
<proteinExistence type="predicted"/>
<dbReference type="Pfam" id="PF00990">
    <property type="entry name" value="GGDEF"/>
    <property type="match status" value="1"/>
</dbReference>
<dbReference type="SUPFAM" id="SSF55073">
    <property type="entry name" value="Nucleotide cyclase"/>
    <property type="match status" value="1"/>
</dbReference>
<dbReference type="SUPFAM" id="SSF141868">
    <property type="entry name" value="EAL domain-like"/>
    <property type="match status" value="1"/>
</dbReference>
<evidence type="ECO:0000313" key="4">
    <source>
        <dbReference type="Proteomes" id="UP001149400"/>
    </source>
</evidence>
<dbReference type="Gene3D" id="3.30.70.270">
    <property type="match status" value="1"/>
</dbReference>
<comment type="caution">
    <text evidence="3">The sequence shown here is derived from an EMBL/GenBank/DDBJ whole genome shotgun (WGS) entry which is preliminary data.</text>
</comment>